<evidence type="ECO:0000259" key="1">
    <source>
        <dbReference type="PROSITE" id="PS51186"/>
    </source>
</evidence>
<dbReference type="Proteomes" id="UP000612362">
    <property type="component" value="Unassembled WGS sequence"/>
</dbReference>
<dbReference type="AlphaFoldDB" id="A0A8J3I6V0"/>
<keyword evidence="3" id="KW-1185">Reference proteome</keyword>
<feature type="domain" description="N-acetyltransferase" evidence="1">
    <location>
        <begin position="4"/>
        <end position="180"/>
    </location>
</feature>
<comment type="caution">
    <text evidence="2">The sequence shown here is derived from an EMBL/GenBank/DDBJ whole genome shotgun (WGS) entry which is preliminary data.</text>
</comment>
<dbReference type="Gene3D" id="3.40.630.30">
    <property type="match status" value="1"/>
</dbReference>
<dbReference type="GO" id="GO:0016747">
    <property type="term" value="F:acyltransferase activity, transferring groups other than amino-acyl groups"/>
    <property type="evidence" value="ECO:0007669"/>
    <property type="project" value="InterPro"/>
</dbReference>
<proteinExistence type="predicted"/>
<evidence type="ECO:0000313" key="3">
    <source>
        <dbReference type="Proteomes" id="UP000612362"/>
    </source>
</evidence>
<dbReference type="EMBL" id="BNJF01000003">
    <property type="protein sequence ID" value="GHO48173.1"/>
    <property type="molecule type" value="Genomic_DNA"/>
</dbReference>
<name>A0A8J3I6V0_9CHLR</name>
<accession>A0A8J3I6V0</accession>
<dbReference type="InterPro" id="IPR000182">
    <property type="entry name" value="GNAT_dom"/>
</dbReference>
<reference evidence="2" key="1">
    <citation type="submission" date="2020-10" db="EMBL/GenBank/DDBJ databases">
        <title>Taxonomic study of unclassified bacteria belonging to the class Ktedonobacteria.</title>
        <authorList>
            <person name="Yabe S."/>
            <person name="Wang C.M."/>
            <person name="Zheng Y."/>
            <person name="Sakai Y."/>
            <person name="Cavaletti L."/>
            <person name="Monciardini P."/>
            <person name="Donadio S."/>
        </authorList>
    </citation>
    <scope>NUCLEOTIDE SEQUENCE</scope>
    <source>
        <strain evidence="2">SOSP1-1</strain>
    </source>
</reference>
<organism evidence="2 3">
    <name type="scientific">Ktedonospora formicarum</name>
    <dbReference type="NCBI Taxonomy" id="2778364"/>
    <lineage>
        <taxon>Bacteria</taxon>
        <taxon>Bacillati</taxon>
        <taxon>Chloroflexota</taxon>
        <taxon>Ktedonobacteria</taxon>
        <taxon>Ktedonobacterales</taxon>
        <taxon>Ktedonobacteraceae</taxon>
        <taxon>Ktedonospora</taxon>
    </lineage>
</organism>
<evidence type="ECO:0000313" key="2">
    <source>
        <dbReference type="EMBL" id="GHO48173.1"/>
    </source>
</evidence>
<dbReference type="Pfam" id="PF00583">
    <property type="entry name" value="Acetyltransf_1"/>
    <property type="match status" value="1"/>
</dbReference>
<dbReference type="SUPFAM" id="SSF55729">
    <property type="entry name" value="Acyl-CoA N-acyltransferases (Nat)"/>
    <property type="match status" value="1"/>
</dbReference>
<dbReference type="InterPro" id="IPR016181">
    <property type="entry name" value="Acyl_CoA_acyltransferase"/>
</dbReference>
<gene>
    <name evidence="2" type="primary">yesJ</name>
    <name evidence="2" type="ORF">KSX_63360</name>
</gene>
<dbReference type="CDD" id="cd04301">
    <property type="entry name" value="NAT_SF"/>
    <property type="match status" value="1"/>
</dbReference>
<protein>
    <submittedName>
        <fullName evidence="2">Putative N-acetyltransferase YesJ</fullName>
    </submittedName>
</protein>
<sequence length="180" mass="20900">MLMLSIRQIKPEEVDELHELLRKCGEDMRDRFGLSHWVPPYPLDQMRESTVNQRVYAVEGETGLVATFTLDTQAPPYYRPDIWEEPNAQAIYLHRLAVLPALQGQGIGSWCLKSIETHALTENYDAIRLDAFAPHRTLLKFYRKANYHWRATLTIQIPRRGSNDIACFEKTRRDFAGPRS</sequence>
<dbReference type="PROSITE" id="PS51186">
    <property type="entry name" value="GNAT"/>
    <property type="match status" value="1"/>
</dbReference>